<sequence>MNIVSECELKVAREKLAKLRTRHEEVRREATEKPLDKLTLQSLMRTINQLEEEIVVYESRVGASS</sequence>
<dbReference type="EMBL" id="CP042913">
    <property type="protein sequence ID" value="QEG33173.1"/>
    <property type="molecule type" value="Genomic_DNA"/>
</dbReference>
<keyword evidence="3" id="KW-1185">Reference proteome</keyword>
<evidence type="ECO:0000256" key="1">
    <source>
        <dbReference type="SAM" id="Coils"/>
    </source>
</evidence>
<evidence type="ECO:0000313" key="2">
    <source>
        <dbReference type="EMBL" id="QEG33173.1"/>
    </source>
</evidence>
<dbReference type="OrthoDB" id="9873540at2"/>
<organism evidence="2 3">
    <name type="scientific">Bythopirellula goksoeyrii</name>
    <dbReference type="NCBI Taxonomy" id="1400387"/>
    <lineage>
        <taxon>Bacteria</taxon>
        <taxon>Pseudomonadati</taxon>
        <taxon>Planctomycetota</taxon>
        <taxon>Planctomycetia</taxon>
        <taxon>Pirellulales</taxon>
        <taxon>Lacipirellulaceae</taxon>
        <taxon>Bythopirellula</taxon>
    </lineage>
</organism>
<feature type="coiled-coil region" evidence="1">
    <location>
        <begin position="9"/>
        <end position="60"/>
    </location>
</feature>
<accession>A0A5B9QFX4</accession>
<reference evidence="2 3" key="1">
    <citation type="submission" date="2019-08" db="EMBL/GenBank/DDBJ databases">
        <title>Deep-cultivation of Planctomycetes and their phenomic and genomic characterization uncovers novel biology.</title>
        <authorList>
            <person name="Wiegand S."/>
            <person name="Jogler M."/>
            <person name="Boedeker C."/>
            <person name="Pinto D."/>
            <person name="Vollmers J."/>
            <person name="Rivas-Marin E."/>
            <person name="Kohn T."/>
            <person name="Peeters S.H."/>
            <person name="Heuer A."/>
            <person name="Rast P."/>
            <person name="Oberbeckmann S."/>
            <person name="Bunk B."/>
            <person name="Jeske O."/>
            <person name="Meyerdierks A."/>
            <person name="Storesund J.E."/>
            <person name="Kallscheuer N."/>
            <person name="Luecker S."/>
            <person name="Lage O.M."/>
            <person name="Pohl T."/>
            <person name="Merkel B.J."/>
            <person name="Hornburger P."/>
            <person name="Mueller R.-W."/>
            <person name="Bruemmer F."/>
            <person name="Labrenz M."/>
            <person name="Spormann A.M."/>
            <person name="Op den Camp H."/>
            <person name="Overmann J."/>
            <person name="Amann R."/>
            <person name="Jetten M.S.M."/>
            <person name="Mascher T."/>
            <person name="Medema M.H."/>
            <person name="Devos D.P."/>
            <person name="Kaster A.-K."/>
            <person name="Ovreas L."/>
            <person name="Rohde M."/>
            <person name="Galperin M.Y."/>
            <person name="Jogler C."/>
        </authorList>
    </citation>
    <scope>NUCLEOTIDE SEQUENCE [LARGE SCALE GENOMIC DNA]</scope>
    <source>
        <strain evidence="2 3">Pr1d</strain>
    </source>
</reference>
<gene>
    <name evidence="2" type="ORF">Pr1d_04340</name>
</gene>
<keyword evidence="1" id="KW-0175">Coiled coil</keyword>
<dbReference type="KEGG" id="bgok:Pr1d_04340"/>
<dbReference type="RefSeq" id="WP_148071975.1">
    <property type="nucleotide sequence ID" value="NZ_CP042913.1"/>
</dbReference>
<evidence type="ECO:0000313" key="3">
    <source>
        <dbReference type="Proteomes" id="UP000323917"/>
    </source>
</evidence>
<protein>
    <submittedName>
        <fullName evidence="2">Uncharacterized protein</fullName>
    </submittedName>
</protein>
<name>A0A5B9QFX4_9BACT</name>
<proteinExistence type="predicted"/>
<dbReference type="Proteomes" id="UP000323917">
    <property type="component" value="Chromosome"/>
</dbReference>
<dbReference type="AlphaFoldDB" id="A0A5B9QFX4"/>